<gene>
    <name evidence="2" type="ORF">Bpfe_019260</name>
</gene>
<evidence type="ECO:0000313" key="3">
    <source>
        <dbReference type="Proteomes" id="UP001233172"/>
    </source>
</evidence>
<feature type="region of interest" description="Disordered" evidence="1">
    <location>
        <begin position="64"/>
        <end position="99"/>
    </location>
</feature>
<feature type="region of interest" description="Disordered" evidence="1">
    <location>
        <begin position="116"/>
        <end position="145"/>
    </location>
</feature>
<evidence type="ECO:0000313" key="2">
    <source>
        <dbReference type="EMBL" id="KAK0051314.1"/>
    </source>
</evidence>
<name>A0AAD8BB51_BIOPF</name>
<keyword evidence="3" id="KW-1185">Reference proteome</keyword>
<proteinExistence type="predicted"/>
<comment type="caution">
    <text evidence="2">The sequence shown here is derived from an EMBL/GenBank/DDBJ whole genome shotgun (WGS) entry which is preliminary data.</text>
</comment>
<protein>
    <submittedName>
        <fullName evidence="2">Uncharacterized protein</fullName>
    </submittedName>
</protein>
<sequence>MPYHKVKGNNYSKTVILDESSIYERKGLSKKCIFEEVFNDPRKGSPFGTSNSDSSHIIEQECQESNENYTNPGRRKKLKSNCSSNSELHMSDQQVSTDDSHEKFSLFTEFTIENRKNRAPLKDVNSKTLKKRETKKKTNSSERET</sequence>
<accession>A0AAD8BB51</accession>
<feature type="compositionally biased region" description="Basic and acidic residues" evidence="1">
    <location>
        <begin position="116"/>
        <end position="125"/>
    </location>
</feature>
<dbReference type="AlphaFoldDB" id="A0AAD8BB51"/>
<dbReference type="EMBL" id="JASAOG010000105">
    <property type="protein sequence ID" value="KAK0051314.1"/>
    <property type="molecule type" value="Genomic_DNA"/>
</dbReference>
<feature type="compositionally biased region" description="Basic residues" evidence="1">
    <location>
        <begin position="128"/>
        <end position="138"/>
    </location>
</feature>
<evidence type="ECO:0000256" key="1">
    <source>
        <dbReference type="SAM" id="MobiDB-lite"/>
    </source>
</evidence>
<reference evidence="2" key="2">
    <citation type="submission" date="2023-04" db="EMBL/GenBank/DDBJ databases">
        <authorList>
            <person name="Bu L."/>
            <person name="Lu L."/>
            <person name="Laidemitt M.R."/>
            <person name="Zhang S.M."/>
            <person name="Mutuku M."/>
            <person name="Mkoji G."/>
            <person name="Steinauer M."/>
            <person name="Loker E.S."/>
        </authorList>
    </citation>
    <scope>NUCLEOTIDE SEQUENCE</scope>
    <source>
        <strain evidence="2">KasaAsao</strain>
        <tissue evidence="2">Whole Snail</tissue>
    </source>
</reference>
<organism evidence="2 3">
    <name type="scientific">Biomphalaria pfeifferi</name>
    <name type="common">Bloodfluke planorb</name>
    <name type="synonym">Freshwater snail</name>
    <dbReference type="NCBI Taxonomy" id="112525"/>
    <lineage>
        <taxon>Eukaryota</taxon>
        <taxon>Metazoa</taxon>
        <taxon>Spiralia</taxon>
        <taxon>Lophotrochozoa</taxon>
        <taxon>Mollusca</taxon>
        <taxon>Gastropoda</taxon>
        <taxon>Heterobranchia</taxon>
        <taxon>Euthyneura</taxon>
        <taxon>Panpulmonata</taxon>
        <taxon>Hygrophila</taxon>
        <taxon>Lymnaeoidea</taxon>
        <taxon>Planorbidae</taxon>
        <taxon>Biomphalaria</taxon>
    </lineage>
</organism>
<dbReference type="Proteomes" id="UP001233172">
    <property type="component" value="Unassembled WGS sequence"/>
</dbReference>
<reference evidence="2" key="1">
    <citation type="journal article" date="2023" name="PLoS Negl. Trop. Dis.">
        <title>A genome sequence for Biomphalaria pfeifferi, the major vector snail for the human-infecting parasite Schistosoma mansoni.</title>
        <authorList>
            <person name="Bu L."/>
            <person name="Lu L."/>
            <person name="Laidemitt M.R."/>
            <person name="Zhang S.M."/>
            <person name="Mutuku M."/>
            <person name="Mkoji G."/>
            <person name="Steinauer M."/>
            <person name="Loker E.S."/>
        </authorList>
    </citation>
    <scope>NUCLEOTIDE SEQUENCE</scope>
    <source>
        <strain evidence="2">KasaAsao</strain>
    </source>
</reference>
<feature type="compositionally biased region" description="Polar residues" evidence="1">
    <location>
        <begin position="80"/>
        <end position="97"/>
    </location>
</feature>